<organism evidence="2 3">
    <name type="scientific">Pedobacter fastidiosus</name>
    <dbReference type="NCBI Taxonomy" id="2765361"/>
    <lineage>
        <taxon>Bacteria</taxon>
        <taxon>Pseudomonadati</taxon>
        <taxon>Bacteroidota</taxon>
        <taxon>Sphingobacteriia</taxon>
        <taxon>Sphingobacteriales</taxon>
        <taxon>Sphingobacteriaceae</taxon>
        <taxon>Pedobacter</taxon>
    </lineage>
</organism>
<dbReference type="Pfam" id="PF11188">
    <property type="entry name" value="DUF2975"/>
    <property type="match status" value="1"/>
</dbReference>
<reference evidence="2 3" key="1">
    <citation type="submission" date="2020-08" db="EMBL/GenBank/DDBJ databases">
        <authorList>
            <person name="Sun Q."/>
            <person name="Inoue M."/>
        </authorList>
    </citation>
    <scope>NUCLEOTIDE SEQUENCE [LARGE SCALE GENOMIC DNA]</scope>
    <source>
        <strain evidence="2 3">CCM 8938</strain>
    </source>
</reference>
<accession>A0ABR7KPK6</accession>
<protein>
    <submittedName>
        <fullName evidence="2">DUF2975 domain-containing protein</fullName>
    </submittedName>
</protein>
<keyword evidence="3" id="KW-1185">Reference proteome</keyword>
<dbReference type="Proteomes" id="UP000652755">
    <property type="component" value="Unassembled WGS sequence"/>
</dbReference>
<name>A0ABR7KPK6_9SPHI</name>
<feature type="transmembrane region" description="Helical" evidence="1">
    <location>
        <begin position="100"/>
        <end position="124"/>
    </location>
</feature>
<feature type="transmembrane region" description="Helical" evidence="1">
    <location>
        <begin position="144"/>
        <end position="165"/>
    </location>
</feature>
<keyword evidence="1" id="KW-0472">Membrane</keyword>
<dbReference type="InterPro" id="IPR021354">
    <property type="entry name" value="DUF2975"/>
</dbReference>
<proteinExistence type="predicted"/>
<keyword evidence="1" id="KW-0812">Transmembrane</keyword>
<evidence type="ECO:0000313" key="2">
    <source>
        <dbReference type="EMBL" id="MBC6110016.1"/>
    </source>
</evidence>
<feature type="transmembrane region" description="Helical" evidence="1">
    <location>
        <begin position="7"/>
        <end position="26"/>
    </location>
</feature>
<evidence type="ECO:0000313" key="3">
    <source>
        <dbReference type="Proteomes" id="UP000652755"/>
    </source>
</evidence>
<feature type="transmembrane region" description="Helical" evidence="1">
    <location>
        <begin position="185"/>
        <end position="201"/>
    </location>
</feature>
<gene>
    <name evidence="2" type="ORF">H7U22_06245</name>
</gene>
<comment type="caution">
    <text evidence="2">The sequence shown here is derived from an EMBL/GenBank/DDBJ whole genome shotgun (WGS) entry which is preliminary data.</text>
</comment>
<keyword evidence="1" id="KW-1133">Transmembrane helix</keyword>
<sequence>MKTQIKFIKLAYLVILTLTFAFGFIYGGRESFEEGYNEASNIEGSKKLSPMLIKANNPLFLNLKDHVSGDSLNLNISYLADVRVFKKSQDTTSLLDALSFLKGCILLIITFFALRVLVYLYRFIDSIQRGDVFSTENIKRLSLMGYYCMSIPFVILGLDLITYTINKSFFKNLPYKVVYQGDFDFWLLIFGLTLLTIAFVFKKGIEIKQENDLTI</sequence>
<dbReference type="EMBL" id="JACRYL010000004">
    <property type="protein sequence ID" value="MBC6110016.1"/>
    <property type="molecule type" value="Genomic_DNA"/>
</dbReference>
<evidence type="ECO:0000256" key="1">
    <source>
        <dbReference type="SAM" id="Phobius"/>
    </source>
</evidence>
<dbReference type="RefSeq" id="WP_187070492.1">
    <property type="nucleotide sequence ID" value="NZ_JACRYL010000004.1"/>
</dbReference>